<accession>A0A1Y0D937</accession>
<organism evidence="2 3">
    <name type="scientific">Oceanisphaera profunda</name>
    <dbReference type="NCBI Taxonomy" id="1416627"/>
    <lineage>
        <taxon>Bacteria</taxon>
        <taxon>Pseudomonadati</taxon>
        <taxon>Pseudomonadota</taxon>
        <taxon>Gammaproteobacteria</taxon>
        <taxon>Aeromonadales</taxon>
        <taxon>Aeromonadaceae</taxon>
        <taxon>Oceanisphaera</taxon>
    </lineage>
</organism>
<evidence type="ECO:0000313" key="2">
    <source>
        <dbReference type="EMBL" id="ART83794.1"/>
    </source>
</evidence>
<dbReference type="OrthoDB" id="9802901at2"/>
<sequence length="248" mass="28580">MVKLERANEPEILIDNKAKWTSDLLTAVRDNGGYKKIPAKDKEKLITYYRHQAIKDSLFPSSENKCAFCECKPSEGGNIEVEHFEPKSIYPDKTFEWTNFLPCCRRCNGDKSDHDTVVEPILNPYDENPSNVFFYEDIQMKVQDCDLKSKGLKTIEVCGLNSLRLWKPRAALLINLRIFSSSIEDAIKIYSEAETDRKKNIRIKNIREAVDTIEMLIEPSEKYSHFCSVFLHTCASYQKAKKVISEHG</sequence>
<dbReference type="CDD" id="cd00085">
    <property type="entry name" value="HNHc"/>
    <property type="match status" value="1"/>
</dbReference>
<feature type="domain" description="HNH nuclease" evidence="1">
    <location>
        <begin position="54"/>
        <end position="109"/>
    </location>
</feature>
<gene>
    <name evidence="2" type="ORF">CBP31_15075</name>
</gene>
<proteinExistence type="predicted"/>
<evidence type="ECO:0000313" key="3">
    <source>
        <dbReference type="Proteomes" id="UP000243937"/>
    </source>
</evidence>
<dbReference type="InterPro" id="IPR003615">
    <property type="entry name" value="HNH_nuc"/>
</dbReference>
<evidence type="ECO:0000259" key="1">
    <source>
        <dbReference type="SMART" id="SM00507"/>
    </source>
</evidence>
<dbReference type="SMART" id="SM00507">
    <property type="entry name" value="HNHc"/>
    <property type="match status" value="1"/>
</dbReference>
<dbReference type="AlphaFoldDB" id="A0A1Y0D937"/>
<keyword evidence="2" id="KW-0378">Hydrolase</keyword>
<keyword evidence="3" id="KW-1185">Reference proteome</keyword>
<name>A0A1Y0D937_9GAMM</name>
<dbReference type="EMBL" id="CP021377">
    <property type="protein sequence ID" value="ART83794.1"/>
    <property type="molecule type" value="Genomic_DNA"/>
</dbReference>
<protein>
    <submittedName>
        <fullName evidence="2">HNH endonuclease</fullName>
    </submittedName>
</protein>
<dbReference type="RefSeq" id="WP_087038472.1">
    <property type="nucleotide sequence ID" value="NZ_CP021377.1"/>
</dbReference>
<dbReference type="KEGG" id="opf:CBP31_15075"/>
<keyword evidence="2" id="KW-0255">Endonuclease</keyword>
<dbReference type="Gene3D" id="1.10.30.50">
    <property type="match status" value="1"/>
</dbReference>
<keyword evidence="2" id="KW-0540">Nuclease</keyword>
<dbReference type="Proteomes" id="UP000243937">
    <property type="component" value="Chromosome"/>
</dbReference>
<reference evidence="2 3" key="1">
    <citation type="journal article" date="2014" name="Int. J. Syst. Evol. Microbiol.">
        <title>Oceanisphaera profunda sp. nov., a marine bacterium isolated from deep-sea sediment, and emended description of the genus Oceanisphaera.</title>
        <authorList>
            <person name="Xu Z."/>
            <person name="Zhang X.Y."/>
            <person name="Su H.N."/>
            <person name="Yu Z.C."/>
            <person name="Liu C."/>
            <person name="Li H."/>
            <person name="Chen X.L."/>
            <person name="Song X.Y."/>
            <person name="Xie B.B."/>
            <person name="Qin Q.L."/>
            <person name="Zhou B.C."/>
            <person name="Shi M."/>
            <person name="Huang Y."/>
            <person name="Zhang Y.Z."/>
        </authorList>
    </citation>
    <scope>NUCLEOTIDE SEQUENCE [LARGE SCALE GENOMIC DNA]</scope>
    <source>
        <strain evidence="2 3">SM1222</strain>
    </source>
</reference>
<dbReference type="GO" id="GO:0004519">
    <property type="term" value="F:endonuclease activity"/>
    <property type="evidence" value="ECO:0007669"/>
    <property type="project" value="UniProtKB-KW"/>
</dbReference>